<evidence type="ECO:0000313" key="5">
    <source>
        <dbReference type="Proteomes" id="UP001107558"/>
    </source>
</evidence>
<dbReference type="SMART" id="SM00369">
    <property type="entry name" value="LRR_TYP"/>
    <property type="match status" value="6"/>
</dbReference>
<evidence type="ECO:0000256" key="2">
    <source>
        <dbReference type="ARBA" id="ARBA00022737"/>
    </source>
</evidence>
<evidence type="ECO:0000313" key="4">
    <source>
        <dbReference type="EMBL" id="KAG5669368.1"/>
    </source>
</evidence>
<dbReference type="PANTHER" id="PTHR45617:SF170">
    <property type="entry name" value="MIP14966P"/>
    <property type="match status" value="1"/>
</dbReference>
<dbReference type="AlphaFoldDB" id="A0A9J6BI61"/>
<name>A0A9J6BI61_POLVA</name>
<evidence type="ECO:0000256" key="1">
    <source>
        <dbReference type="ARBA" id="ARBA00022614"/>
    </source>
</evidence>
<dbReference type="FunFam" id="3.80.10.10:FF:001164">
    <property type="entry name" value="GH01279p"/>
    <property type="match status" value="1"/>
</dbReference>
<sequence length="353" mass="41745">MKSFCLLLLILTIFLIDLTESNNLYQQKFDNEKDQATINLIDGEMTEGSCFQYLQCENENEKKLKQFKVNENTKILTNDAKIMQKHKSNEIEWFEIYFVITMEIFYFPINVNEIFPNLLVFYVSNTKIKMLNYENFKDMKKLLELTLSYNQIEEINEDTFDDLQELKILDLRGNKLKILNSRTFNNISNLKVLSLQENEISSIMGQFGNLKNLSTLDLYENQLVSIPSNIFENLSNLQFLDLSKNKLTNLPNEIFEKISNLKYLELYRNQLQTLDENIFKNNHKLDGIDLSFNKITKLSFKIFEEKIILYYVNLERNLCTNLLLGEYLYDDNVNPLTDEDKNKLKNELEKNCS</sequence>
<gene>
    <name evidence="4" type="ORF">PVAND_017255</name>
</gene>
<keyword evidence="3" id="KW-0732">Signal</keyword>
<dbReference type="SUPFAM" id="SSF52058">
    <property type="entry name" value="L domain-like"/>
    <property type="match status" value="1"/>
</dbReference>
<dbReference type="EMBL" id="JADBJN010000004">
    <property type="protein sequence ID" value="KAG5669368.1"/>
    <property type="molecule type" value="Genomic_DNA"/>
</dbReference>
<dbReference type="GO" id="GO:0005615">
    <property type="term" value="C:extracellular space"/>
    <property type="evidence" value="ECO:0007669"/>
    <property type="project" value="TreeGrafter"/>
</dbReference>
<feature type="signal peptide" evidence="3">
    <location>
        <begin position="1"/>
        <end position="21"/>
    </location>
</feature>
<dbReference type="PROSITE" id="PS51450">
    <property type="entry name" value="LRR"/>
    <property type="match status" value="4"/>
</dbReference>
<dbReference type="PRINTS" id="PR00019">
    <property type="entry name" value="LEURICHRPT"/>
</dbReference>
<dbReference type="InterPro" id="IPR001611">
    <property type="entry name" value="Leu-rich_rpt"/>
</dbReference>
<dbReference type="InterPro" id="IPR032675">
    <property type="entry name" value="LRR_dom_sf"/>
</dbReference>
<keyword evidence="5" id="KW-1185">Reference proteome</keyword>
<protein>
    <recommendedName>
        <fullName evidence="6">Leucine rich repeat protein</fullName>
    </recommendedName>
</protein>
<keyword evidence="2" id="KW-0677">Repeat</keyword>
<dbReference type="InterPro" id="IPR003591">
    <property type="entry name" value="Leu-rich_rpt_typical-subtyp"/>
</dbReference>
<dbReference type="Pfam" id="PF13855">
    <property type="entry name" value="LRR_8"/>
    <property type="match status" value="2"/>
</dbReference>
<comment type="caution">
    <text evidence="4">The sequence shown here is derived from an EMBL/GenBank/DDBJ whole genome shotgun (WGS) entry which is preliminary data.</text>
</comment>
<dbReference type="Gene3D" id="3.80.10.10">
    <property type="entry name" value="Ribonuclease Inhibitor"/>
    <property type="match status" value="1"/>
</dbReference>
<evidence type="ECO:0008006" key="6">
    <source>
        <dbReference type="Google" id="ProtNLM"/>
    </source>
</evidence>
<proteinExistence type="predicted"/>
<evidence type="ECO:0000256" key="3">
    <source>
        <dbReference type="SAM" id="SignalP"/>
    </source>
</evidence>
<reference evidence="4" key="1">
    <citation type="submission" date="2021-03" db="EMBL/GenBank/DDBJ databases">
        <title>Chromosome level genome of the anhydrobiotic midge Polypedilum vanderplanki.</title>
        <authorList>
            <person name="Yoshida Y."/>
            <person name="Kikawada T."/>
            <person name="Gusev O."/>
        </authorList>
    </citation>
    <scope>NUCLEOTIDE SEQUENCE</scope>
    <source>
        <strain evidence="4">NIAS01</strain>
        <tissue evidence="4">Whole body or cell culture</tissue>
    </source>
</reference>
<accession>A0A9J6BI61</accession>
<organism evidence="4 5">
    <name type="scientific">Polypedilum vanderplanki</name>
    <name type="common">Sleeping chironomid midge</name>
    <dbReference type="NCBI Taxonomy" id="319348"/>
    <lineage>
        <taxon>Eukaryota</taxon>
        <taxon>Metazoa</taxon>
        <taxon>Ecdysozoa</taxon>
        <taxon>Arthropoda</taxon>
        <taxon>Hexapoda</taxon>
        <taxon>Insecta</taxon>
        <taxon>Pterygota</taxon>
        <taxon>Neoptera</taxon>
        <taxon>Endopterygota</taxon>
        <taxon>Diptera</taxon>
        <taxon>Nematocera</taxon>
        <taxon>Chironomoidea</taxon>
        <taxon>Chironomidae</taxon>
        <taxon>Chironominae</taxon>
        <taxon>Polypedilum</taxon>
        <taxon>Polypedilum</taxon>
    </lineage>
</organism>
<dbReference type="SMART" id="SM00365">
    <property type="entry name" value="LRR_SD22"/>
    <property type="match status" value="6"/>
</dbReference>
<dbReference type="OrthoDB" id="7718116at2759"/>
<dbReference type="Proteomes" id="UP001107558">
    <property type="component" value="Chromosome 4"/>
</dbReference>
<dbReference type="Pfam" id="PF00560">
    <property type="entry name" value="LRR_1"/>
    <property type="match status" value="1"/>
</dbReference>
<dbReference type="PANTHER" id="PTHR45617">
    <property type="entry name" value="LEUCINE RICH REPEAT FAMILY PROTEIN"/>
    <property type="match status" value="1"/>
</dbReference>
<keyword evidence="1" id="KW-0433">Leucine-rich repeat</keyword>
<feature type="chain" id="PRO_5039906053" description="Leucine rich repeat protein" evidence="3">
    <location>
        <begin position="22"/>
        <end position="353"/>
    </location>
</feature>